<organism evidence="1 2">
    <name type="scientific">Hydrogenophaga intermedia</name>
    <dbReference type="NCBI Taxonomy" id="65786"/>
    <lineage>
        <taxon>Bacteria</taxon>
        <taxon>Pseudomonadati</taxon>
        <taxon>Pseudomonadota</taxon>
        <taxon>Betaproteobacteria</taxon>
        <taxon>Burkholderiales</taxon>
        <taxon>Comamonadaceae</taxon>
        <taxon>Hydrogenophaga</taxon>
    </lineage>
</organism>
<dbReference type="Proteomes" id="UP000028878">
    <property type="component" value="Unassembled WGS sequence"/>
</dbReference>
<keyword evidence="2" id="KW-1185">Reference proteome</keyword>
<evidence type="ECO:0000313" key="1">
    <source>
        <dbReference type="EMBL" id="CDN87136.1"/>
    </source>
</evidence>
<dbReference type="EMBL" id="CCAE010000009">
    <property type="protein sequence ID" value="CDN87136.1"/>
    <property type="molecule type" value="Genomic_DNA"/>
</dbReference>
<name>A0A1L1PM59_HYDIT</name>
<gene>
    <name evidence="1" type="ORF">BN948_01555</name>
</gene>
<dbReference type="AlphaFoldDB" id="A0A1L1PM59"/>
<reference evidence="2" key="1">
    <citation type="submission" date="2014-02" db="EMBL/GenBank/DDBJ databases">
        <authorList>
            <person name="Gan H."/>
        </authorList>
    </citation>
    <scope>NUCLEOTIDE SEQUENCE [LARGE SCALE GENOMIC DNA]</scope>
    <source>
        <strain evidence="2">S1</strain>
    </source>
</reference>
<dbReference type="SUPFAM" id="SSF52833">
    <property type="entry name" value="Thioredoxin-like"/>
    <property type="match status" value="1"/>
</dbReference>
<protein>
    <submittedName>
        <fullName evidence="1">Thioredoxin domain-containing protein</fullName>
    </submittedName>
</protein>
<proteinExistence type="predicted"/>
<evidence type="ECO:0000313" key="2">
    <source>
        <dbReference type="Proteomes" id="UP000028878"/>
    </source>
</evidence>
<reference evidence="2" key="2">
    <citation type="submission" date="2014-11" db="EMBL/GenBank/DDBJ databases">
        <title>Draft genome sequence of Hydrogenophaga intermedia S1.</title>
        <authorList>
            <person name="Gan H.M."/>
            <person name="Chew T.H."/>
            <person name="Stolz A."/>
        </authorList>
    </citation>
    <scope>NUCLEOTIDE SEQUENCE [LARGE SCALE GENOMIC DNA]</scope>
    <source>
        <strain evidence="2">S1</strain>
    </source>
</reference>
<dbReference type="InterPro" id="IPR036249">
    <property type="entry name" value="Thioredoxin-like_sf"/>
</dbReference>
<sequence>MDSSHTPSLPPDVSVVVLCAEWCTQCRAFREVADSLPAESLRWVDIEDEGLDADELEITAFPSVAILRPAGVLRYLGPVRADLEGFLAAVGQLHRLPERAVPETLRGVLSP</sequence>
<dbReference type="Gene3D" id="3.40.30.10">
    <property type="entry name" value="Glutaredoxin"/>
    <property type="match status" value="1"/>
</dbReference>
<dbReference type="RefSeq" id="WP_009518145.1">
    <property type="nucleotide sequence ID" value="NZ_CCAE010000009.1"/>
</dbReference>
<accession>A0A1L1PM59</accession>